<evidence type="ECO:0000313" key="9">
    <source>
        <dbReference type="EMBL" id="EIC23542.1"/>
    </source>
</evidence>
<dbReference type="HAMAP" id="MF_01114">
    <property type="entry name" value="RecX"/>
    <property type="match status" value="1"/>
</dbReference>
<evidence type="ECO:0000256" key="2">
    <source>
        <dbReference type="ARBA" id="ARBA00009695"/>
    </source>
</evidence>
<evidence type="ECO:0000256" key="3">
    <source>
        <dbReference type="ARBA" id="ARBA00018111"/>
    </source>
</evidence>
<evidence type="ECO:0000256" key="1">
    <source>
        <dbReference type="ARBA" id="ARBA00004496"/>
    </source>
</evidence>
<comment type="function">
    <text evidence="5">Modulates RecA activity.</text>
</comment>
<dbReference type="InterPro" id="IPR003783">
    <property type="entry name" value="Regulatory_RecX"/>
</dbReference>
<sequence length="189" mass="21751">MAPSDSREYRDQEQAVSPLSPSGTPAQPSEPAVEIRNRALRLLSRREHSRLELERKLRGHDGPSQAIDAVLDALEQEGLLHEDRFVEAYVAERFDKGFGPLRIRSELQTRGIGETLIDRHVRIDDETCFELLCRADSHWMKVNERPFSDEPEADACRRETAKRARFLESRGFPTHLIARLLRQDDAFSF</sequence>
<dbReference type="InterPro" id="IPR053926">
    <property type="entry name" value="RecX_HTH_1st"/>
</dbReference>
<dbReference type="eggNOG" id="COG2137">
    <property type="taxonomic scope" value="Bacteria"/>
</dbReference>
<dbReference type="PANTHER" id="PTHR33602">
    <property type="entry name" value="REGULATORY PROTEIN RECX FAMILY PROTEIN"/>
    <property type="match status" value="1"/>
</dbReference>
<reference evidence="10" key="1">
    <citation type="submission" date="2011-06" db="EMBL/GenBank/DDBJ databases">
        <authorList>
            <consortium name="US DOE Joint Genome Institute (JGI-PGF)"/>
            <person name="Lucas S."/>
            <person name="Han J."/>
            <person name="Lapidus A."/>
            <person name="Cheng J.-F."/>
            <person name="Goodwin L."/>
            <person name="Pitluck S."/>
            <person name="Peters L."/>
            <person name="Land M.L."/>
            <person name="Hauser L."/>
            <person name="Vogl K."/>
            <person name="Liu Z."/>
            <person name="Overmann J."/>
            <person name="Frigaard N.-U."/>
            <person name="Bryant D.A."/>
            <person name="Woyke T.J."/>
        </authorList>
    </citation>
    <scope>NUCLEOTIDE SEQUENCE [LARGE SCALE GENOMIC DNA]</scope>
    <source>
        <strain evidence="10">970</strain>
    </source>
</reference>
<feature type="compositionally biased region" description="Basic and acidic residues" evidence="6">
    <location>
        <begin position="1"/>
        <end position="13"/>
    </location>
</feature>
<feature type="region of interest" description="Disordered" evidence="6">
    <location>
        <begin position="1"/>
        <end position="32"/>
    </location>
</feature>
<organism evidence="9 10">
    <name type="scientific">Thiorhodovibrio frisius</name>
    <dbReference type="NCBI Taxonomy" id="631362"/>
    <lineage>
        <taxon>Bacteria</taxon>
        <taxon>Pseudomonadati</taxon>
        <taxon>Pseudomonadota</taxon>
        <taxon>Gammaproteobacteria</taxon>
        <taxon>Chromatiales</taxon>
        <taxon>Chromatiaceae</taxon>
        <taxon>Thiorhodovibrio</taxon>
    </lineage>
</organism>
<dbReference type="OrthoDB" id="7066780at2"/>
<evidence type="ECO:0000256" key="5">
    <source>
        <dbReference type="HAMAP-Rule" id="MF_01114"/>
    </source>
</evidence>
<dbReference type="HOGENOM" id="CLU_066607_3_2_6"/>
<dbReference type="Pfam" id="PF21982">
    <property type="entry name" value="RecX_HTH1"/>
    <property type="match status" value="1"/>
</dbReference>
<evidence type="ECO:0000313" key="10">
    <source>
        <dbReference type="Proteomes" id="UP000002964"/>
    </source>
</evidence>
<dbReference type="GO" id="GO:0006282">
    <property type="term" value="P:regulation of DNA repair"/>
    <property type="evidence" value="ECO:0007669"/>
    <property type="project" value="UniProtKB-UniRule"/>
</dbReference>
<evidence type="ECO:0000256" key="4">
    <source>
        <dbReference type="ARBA" id="ARBA00022490"/>
    </source>
</evidence>
<feature type="domain" description="RecX second three-helical" evidence="7">
    <location>
        <begin position="83"/>
        <end position="118"/>
    </location>
</feature>
<dbReference type="GO" id="GO:0005737">
    <property type="term" value="C:cytoplasm"/>
    <property type="evidence" value="ECO:0007669"/>
    <property type="project" value="UniProtKB-SubCell"/>
</dbReference>
<dbReference type="InterPro" id="IPR053924">
    <property type="entry name" value="RecX_HTH_2nd"/>
</dbReference>
<name>H8YYL6_9GAMM</name>
<evidence type="ECO:0000259" key="7">
    <source>
        <dbReference type="Pfam" id="PF02631"/>
    </source>
</evidence>
<dbReference type="EMBL" id="JH603168">
    <property type="protein sequence ID" value="EIC23542.1"/>
    <property type="molecule type" value="Genomic_DNA"/>
</dbReference>
<keyword evidence="10" id="KW-1185">Reference proteome</keyword>
<dbReference type="InterPro" id="IPR036388">
    <property type="entry name" value="WH-like_DNA-bd_sf"/>
</dbReference>
<reference evidence="9 10" key="2">
    <citation type="submission" date="2011-11" db="EMBL/GenBank/DDBJ databases">
        <authorList>
            <consortium name="US DOE Joint Genome Institute"/>
            <person name="Lucas S."/>
            <person name="Han J."/>
            <person name="Lapidus A."/>
            <person name="Cheng J.-F."/>
            <person name="Goodwin L."/>
            <person name="Pitluck S."/>
            <person name="Peters L."/>
            <person name="Ovchinnikova G."/>
            <person name="Zhang X."/>
            <person name="Detter J.C."/>
            <person name="Han C."/>
            <person name="Tapia R."/>
            <person name="Land M."/>
            <person name="Hauser L."/>
            <person name="Kyrpides N."/>
            <person name="Ivanova N."/>
            <person name="Pagani I."/>
            <person name="Vogl K."/>
            <person name="Liu Z."/>
            <person name="Overmann J."/>
            <person name="Frigaard N.-U."/>
            <person name="Bryant D."/>
            <person name="Woyke T."/>
        </authorList>
    </citation>
    <scope>NUCLEOTIDE SEQUENCE [LARGE SCALE GENOMIC DNA]</scope>
    <source>
        <strain evidence="9 10">970</strain>
    </source>
</reference>
<dbReference type="Gene3D" id="1.10.10.10">
    <property type="entry name" value="Winged helix-like DNA-binding domain superfamily/Winged helix DNA-binding domain"/>
    <property type="match status" value="3"/>
</dbReference>
<dbReference type="AlphaFoldDB" id="H8YYL6"/>
<evidence type="ECO:0000259" key="8">
    <source>
        <dbReference type="Pfam" id="PF21982"/>
    </source>
</evidence>
<accession>H8YYL6</accession>
<dbReference type="Pfam" id="PF02631">
    <property type="entry name" value="RecX_HTH2"/>
    <property type="match status" value="1"/>
</dbReference>
<evidence type="ECO:0000256" key="6">
    <source>
        <dbReference type="SAM" id="MobiDB-lite"/>
    </source>
</evidence>
<comment type="subcellular location">
    <subcellularLocation>
        <location evidence="1 5">Cytoplasm</location>
    </subcellularLocation>
</comment>
<dbReference type="STRING" id="631362.Thi970DRAFT_01213"/>
<gene>
    <name evidence="5" type="primary">recX</name>
    <name evidence="9" type="ORF">Thi970DRAFT_01213</name>
</gene>
<keyword evidence="4 5" id="KW-0963">Cytoplasm</keyword>
<dbReference type="Proteomes" id="UP000002964">
    <property type="component" value="Unassembled WGS sequence"/>
</dbReference>
<proteinExistence type="inferred from homology"/>
<feature type="domain" description="RecX first three-helical" evidence="8">
    <location>
        <begin position="36"/>
        <end position="72"/>
    </location>
</feature>
<dbReference type="PANTHER" id="PTHR33602:SF1">
    <property type="entry name" value="REGULATORY PROTEIN RECX FAMILY PROTEIN"/>
    <property type="match status" value="1"/>
</dbReference>
<comment type="similarity">
    <text evidence="2 5">Belongs to the RecX family.</text>
</comment>
<feature type="compositionally biased region" description="Polar residues" evidence="6">
    <location>
        <begin position="14"/>
        <end position="27"/>
    </location>
</feature>
<protein>
    <recommendedName>
        <fullName evidence="3 5">Regulatory protein RecX</fullName>
    </recommendedName>
</protein>